<evidence type="ECO:0000313" key="4">
    <source>
        <dbReference type="EMBL" id="KAK0654060.1"/>
    </source>
</evidence>
<feature type="domain" description="MHYT" evidence="3">
    <location>
        <begin position="16"/>
        <end position="218"/>
    </location>
</feature>
<protein>
    <recommendedName>
        <fullName evidence="3">MHYT domain-containing protein</fullName>
    </recommendedName>
</protein>
<dbReference type="PANTHER" id="PTHR35152:SF1">
    <property type="entry name" value="DOMAIN SIGNALLING PROTEIN, PUTATIVE (AFU_ORTHOLOGUE AFUA_5G11310)-RELATED"/>
    <property type="match status" value="1"/>
</dbReference>
<feature type="compositionally biased region" description="Low complexity" evidence="1">
    <location>
        <begin position="743"/>
        <end position="754"/>
    </location>
</feature>
<dbReference type="InterPro" id="IPR005330">
    <property type="entry name" value="MHYT_dom"/>
</dbReference>
<feature type="transmembrane region" description="Helical" evidence="2">
    <location>
        <begin position="93"/>
        <end position="112"/>
    </location>
</feature>
<feature type="transmembrane region" description="Helical" evidence="2">
    <location>
        <begin position="124"/>
        <end position="145"/>
    </location>
</feature>
<feature type="region of interest" description="Disordered" evidence="1">
    <location>
        <begin position="698"/>
        <end position="779"/>
    </location>
</feature>
<dbReference type="EMBL" id="JAUJDW010000023">
    <property type="protein sequence ID" value="KAK0654060.1"/>
    <property type="molecule type" value="Genomic_DNA"/>
</dbReference>
<reference evidence="4" key="1">
    <citation type="submission" date="2023-06" db="EMBL/GenBank/DDBJ databases">
        <title>Multi-omics analyses reveal the molecular pathogenesis toolkit of Lasiodiplodia hormozganensis, a cross-kingdom pathogen.</title>
        <authorList>
            <person name="Felix C."/>
            <person name="Meneses R."/>
            <person name="Goncalves M.F.M."/>
            <person name="Tilleman L."/>
            <person name="Duarte A.S."/>
            <person name="Jorrin-Novo J.V."/>
            <person name="Van De Peer Y."/>
            <person name="Deforce D."/>
            <person name="Van Nieuwerburgh F."/>
            <person name="Esteves A.C."/>
            <person name="Alves A."/>
        </authorList>
    </citation>
    <scope>NUCLEOTIDE SEQUENCE</scope>
    <source>
        <strain evidence="4">CBS 339.90</strain>
    </source>
</reference>
<feature type="transmembrane region" description="Helical" evidence="2">
    <location>
        <begin position="193"/>
        <end position="214"/>
    </location>
</feature>
<keyword evidence="2" id="KW-1133">Transmembrane helix</keyword>
<evidence type="ECO:0000313" key="5">
    <source>
        <dbReference type="Proteomes" id="UP001175001"/>
    </source>
</evidence>
<evidence type="ECO:0000256" key="1">
    <source>
        <dbReference type="SAM" id="MobiDB-lite"/>
    </source>
</evidence>
<dbReference type="Pfam" id="PF03707">
    <property type="entry name" value="MHYT"/>
    <property type="match status" value="2"/>
</dbReference>
<dbReference type="PROSITE" id="PS50924">
    <property type="entry name" value="MHYT"/>
    <property type="match status" value="1"/>
</dbReference>
<feature type="transmembrane region" description="Helical" evidence="2">
    <location>
        <begin position="160"/>
        <end position="181"/>
    </location>
</feature>
<feature type="region of interest" description="Disordered" evidence="1">
    <location>
        <begin position="791"/>
        <end position="813"/>
    </location>
</feature>
<keyword evidence="2" id="KW-0472">Membrane</keyword>
<feature type="transmembrane region" description="Helical" evidence="2">
    <location>
        <begin position="51"/>
        <end position="73"/>
    </location>
</feature>
<keyword evidence="2" id="KW-0812">Transmembrane</keyword>
<feature type="compositionally biased region" description="Low complexity" evidence="1">
    <location>
        <begin position="712"/>
        <end position="736"/>
    </location>
</feature>
<organism evidence="4 5">
    <name type="scientific">Lasiodiplodia hormozganensis</name>
    <dbReference type="NCBI Taxonomy" id="869390"/>
    <lineage>
        <taxon>Eukaryota</taxon>
        <taxon>Fungi</taxon>
        <taxon>Dikarya</taxon>
        <taxon>Ascomycota</taxon>
        <taxon>Pezizomycotina</taxon>
        <taxon>Dothideomycetes</taxon>
        <taxon>Dothideomycetes incertae sedis</taxon>
        <taxon>Botryosphaeriales</taxon>
        <taxon>Botryosphaeriaceae</taxon>
        <taxon>Lasiodiplodia</taxon>
    </lineage>
</organism>
<dbReference type="AlphaFoldDB" id="A0AA39YMZ9"/>
<name>A0AA39YMZ9_9PEZI</name>
<evidence type="ECO:0000256" key="2">
    <source>
        <dbReference type="SAM" id="Phobius"/>
    </source>
</evidence>
<evidence type="ECO:0000259" key="3">
    <source>
        <dbReference type="PROSITE" id="PS50924"/>
    </source>
</evidence>
<feature type="region of interest" description="Disordered" evidence="1">
    <location>
        <begin position="345"/>
        <end position="366"/>
    </location>
</feature>
<feature type="transmembrane region" description="Helical" evidence="2">
    <location>
        <begin position="234"/>
        <end position="255"/>
    </location>
</feature>
<comment type="caution">
    <text evidence="4">The sequence shown here is derived from an EMBL/GenBank/DDBJ whole genome shotgun (WGS) entry which is preliminary data.</text>
</comment>
<gene>
    <name evidence="4" type="ORF">DIS24_g5512</name>
</gene>
<feature type="transmembrane region" description="Helical" evidence="2">
    <location>
        <begin position="20"/>
        <end position="39"/>
    </location>
</feature>
<accession>A0AA39YMZ9</accession>
<dbReference type="PANTHER" id="PTHR35152">
    <property type="entry name" value="DOMAIN SIGNALLING PROTEIN, PUTATIVE (AFU_ORTHOLOGUE AFUA_5G11310)-RELATED"/>
    <property type="match status" value="1"/>
</dbReference>
<sequence>MEHSGYVVGDMVPFHVDPWIIVASWFVSFVGSTATVELLHRRGSGQGWRNWLQLGACSISFGAVGIWCMHFVGNRAIELGDGSKEIQLYYSPGFTALSVFLPVIFLFLGFAVAERFNRTARSLYLSLGITGIFAGLAIVGMHYIGNLGTTTYSLQNDYRHIIGAALIATFSCYVAITLFFHQKEQWINTWARRIPVAAILATAVCGMHWTAAAGTKYKLKQFYRGDERFRNNNMIVAIFLCVAALFVCFLLLWLTSRRRKQLADRAQHVVLASATFDPDGKILVTQEGLLPCQKITRKYNQRSFNDEFNVAHPVFQWIFRVTHNWDSVAELVGIMRQHLRAVGSLRDPSTPASRGKGSPQEKDGPLPEVDYSVIFREHFCVAAAELASNMGTNIQNLGILWEDILMTGTTAAEVKTKTIRRSSKSPSEDVEAAVGLTIPAPALFGRGQLMFVVRQLQKKEECADLIASGYRWATIDQVGDMLSRSMQVSRLELNRTVERLRKYNSRQDGLANPGTWLAFFAMRPALKPSTGSWDVLVPKEEPYHLPKVNISGDPPHDFMLSFFARMDNFSIADCSRLLNSGLNTQKKERFWNDEQAAFAEKVRDGINDLQQLVPEQFFRSALFSARPLRDYTVGTPRPGTIFAFCIIPDVHISSIKSANLMYTPLSFFRCRQHVHRGSPDHAVLAHSIHREFNEIRAQQQKDNGHKVNKVTSISSSLPLSRQSSGMPRFGNRSGRSSPGGGNKSKSGGLKSWLGGMSGANSRRDSGLQPDSASERELVSMDDMLKRVSAETCERDRHRNHSLSVPSGNHGGGLGGIMVSQDIRIDDGGKEDSVMELTELGIRSEAGQGGKEEETFADELYEITSARWRRS</sequence>
<dbReference type="Proteomes" id="UP001175001">
    <property type="component" value="Unassembled WGS sequence"/>
</dbReference>
<keyword evidence="5" id="KW-1185">Reference proteome</keyword>
<proteinExistence type="predicted"/>